<dbReference type="RefSeq" id="WP_176008547.1">
    <property type="nucleotide sequence ID" value="NZ_CP041372.2"/>
</dbReference>
<feature type="transmembrane region" description="Helical" evidence="1">
    <location>
        <begin position="9"/>
        <end position="30"/>
    </location>
</feature>
<evidence type="ECO:0000256" key="1">
    <source>
        <dbReference type="SAM" id="Phobius"/>
    </source>
</evidence>
<feature type="transmembrane region" description="Helical" evidence="1">
    <location>
        <begin position="36"/>
        <end position="57"/>
    </location>
</feature>
<evidence type="ECO:0000313" key="3">
    <source>
        <dbReference type="Proteomes" id="UP000318138"/>
    </source>
</evidence>
<sequence>MNYKAKMRMFVSVQLIIIALLLAGMIYFIVNRETYDAFFVAILLLLIVLGMSIRNLTRMIAGIKESK</sequence>
<keyword evidence="1" id="KW-0812">Transmembrane</keyword>
<reference evidence="3" key="1">
    <citation type="submission" date="2019-07" db="EMBL/GenBank/DDBJ databases">
        <title>Bacillus alkalisoli sp. nov. isolated from saline soil.</title>
        <authorList>
            <person name="Sun J.-Q."/>
            <person name="Xu L."/>
        </authorList>
    </citation>
    <scope>NUCLEOTIDE SEQUENCE [LARGE SCALE GENOMIC DNA]</scope>
    <source>
        <strain evidence="3">M4U3P1</strain>
    </source>
</reference>
<dbReference type="KEGG" id="psua:FLK61_27550"/>
<dbReference type="EMBL" id="CP041372">
    <property type="protein sequence ID" value="QKS70511.1"/>
    <property type="molecule type" value="Genomic_DNA"/>
</dbReference>
<name>A0A859FCK1_9BACI</name>
<proteinExistence type="predicted"/>
<organism evidence="2 3">
    <name type="scientific">Paenalkalicoccus suaedae</name>
    <dbReference type="NCBI Taxonomy" id="2592382"/>
    <lineage>
        <taxon>Bacteria</taxon>
        <taxon>Bacillati</taxon>
        <taxon>Bacillota</taxon>
        <taxon>Bacilli</taxon>
        <taxon>Bacillales</taxon>
        <taxon>Bacillaceae</taxon>
        <taxon>Paenalkalicoccus</taxon>
    </lineage>
</organism>
<protein>
    <submittedName>
        <fullName evidence="2">Uncharacterized protein</fullName>
    </submittedName>
</protein>
<evidence type="ECO:0000313" key="2">
    <source>
        <dbReference type="EMBL" id="QKS70511.1"/>
    </source>
</evidence>
<accession>A0A859FCK1</accession>
<gene>
    <name evidence="2" type="ORF">FLK61_27550</name>
</gene>
<keyword evidence="3" id="KW-1185">Reference proteome</keyword>
<dbReference type="AlphaFoldDB" id="A0A859FCK1"/>
<keyword evidence="1" id="KW-1133">Transmembrane helix</keyword>
<keyword evidence="1" id="KW-0472">Membrane</keyword>
<dbReference type="Proteomes" id="UP000318138">
    <property type="component" value="Chromosome"/>
</dbReference>